<comment type="caution">
    <text evidence="2">The sequence shown here is derived from an EMBL/GenBank/DDBJ whole genome shotgun (WGS) entry which is preliminary data.</text>
</comment>
<evidence type="ECO:0000313" key="3">
    <source>
        <dbReference type="Proteomes" id="UP000247973"/>
    </source>
</evidence>
<organism evidence="2 3">
    <name type="scientific">Dysgonomonas alginatilytica</name>
    <dbReference type="NCBI Taxonomy" id="1605892"/>
    <lineage>
        <taxon>Bacteria</taxon>
        <taxon>Pseudomonadati</taxon>
        <taxon>Bacteroidota</taxon>
        <taxon>Bacteroidia</taxon>
        <taxon>Bacteroidales</taxon>
        <taxon>Dysgonomonadaceae</taxon>
        <taxon>Dysgonomonas</taxon>
    </lineage>
</organism>
<dbReference type="Pfam" id="PF16747">
    <property type="entry name" value="Adhesin_E"/>
    <property type="match status" value="1"/>
</dbReference>
<keyword evidence="3" id="KW-1185">Reference proteome</keyword>
<sequence>MLMKYIIKYLQLLSIKKIPQMKQVFVLIISILAPLLVCGQNGWKDLAVTENSEFYIDSTNVKMIDGRIYATVKTVYTTAESRQTYVDKIKRVFRKNAEKKIRKWDNFSYSVTYGLYDCTRKRFKILEVKDYTGDDKLIIQTKSKEEKSPWLLVDSETVGDFVLFFICDQNI</sequence>
<accession>A0A2V3PWQ4</accession>
<dbReference type="InterPro" id="IPR031939">
    <property type="entry name" value="Adhesin_E-like"/>
</dbReference>
<proteinExistence type="predicted"/>
<reference evidence="2 3" key="1">
    <citation type="submission" date="2018-03" db="EMBL/GenBank/DDBJ databases">
        <title>Genomic Encyclopedia of Archaeal and Bacterial Type Strains, Phase II (KMG-II): from individual species to whole genera.</title>
        <authorList>
            <person name="Goeker M."/>
        </authorList>
    </citation>
    <scope>NUCLEOTIDE SEQUENCE [LARGE SCALE GENOMIC DNA]</scope>
    <source>
        <strain evidence="2 3">DSM 100214</strain>
    </source>
</reference>
<gene>
    <name evidence="2" type="ORF">CLV62_101285</name>
</gene>
<feature type="domain" description="Surface-adhesin protein E-like" evidence="1">
    <location>
        <begin position="43"/>
        <end position="167"/>
    </location>
</feature>
<evidence type="ECO:0000313" key="2">
    <source>
        <dbReference type="EMBL" id="PXV69018.1"/>
    </source>
</evidence>
<evidence type="ECO:0000259" key="1">
    <source>
        <dbReference type="Pfam" id="PF16747"/>
    </source>
</evidence>
<dbReference type="EMBL" id="QICL01000001">
    <property type="protein sequence ID" value="PXV69018.1"/>
    <property type="molecule type" value="Genomic_DNA"/>
</dbReference>
<name>A0A2V3PWQ4_9BACT</name>
<protein>
    <recommendedName>
        <fullName evidence="1">Surface-adhesin protein E-like domain-containing protein</fullName>
    </recommendedName>
</protein>
<dbReference type="AlphaFoldDB" id="A0A2V3PWQ4"/>
<dbReference type="Proteomes" id="UP000247973">
    <property type="component" value="Unassembled WGS sequence"/>
</dbReference>